<reference evidence="1 2" key="1">
    <citation type="submission" date="2013-11" db="EMBL/GenBank/DDBJ databases">
        <title>Draft genome of the bovine lungworm Dictyocaulus viviparus.</title>
        <authorList>
            <person name="Mitreva M."/>
        </authorList>
    </citation>
    <scope>NUCLEOTIDE SEQUENCE [LARGE SCALE GENOMIC DNA]</scope>
    <source>
        <strain evidence="1 2">HannoverDv2000</strain>
    </source>
</reference>
<dbReference type="AlphaFoldDB" id="A0A0D8XB33"/>
<reference evidence="2" key="2">
    <citation type="journal article" date="2016" name="Sci. Rep.">
        <title>Dictyocaulus viviparus genome, variome and transcriptome elucidate lungworm biology and support future intervention.</title>
        <authorList>
            <person name="McNulty S.N."/>
            <person name="Strube C."/>
            <person name="Rosa B.A."/>
            <person name="Martin J.C."/>
            <person name="Tyagi R."/>
            <person name="Choi Y.J."/>
            <person name="Wang Q."/>
            <person name="Hallsworth Pepin K."/>
            <person name="Zhang X."/>
            <person name="Ozersky P."/>
            <person name="Wilson R.K."/>
            <person name="Sternberg P.W."/>
            <person name="Gasser R.B."/>
            <person name="Mitreva M."/>
        </authorList>
    </citation>
    <scope>NUCLEOTIDE SEQUENCE [LARGE SCALE GENOMIC DNA]</scope>
    <source>
        <strain evidence="2">HannoverDv2000</strain>
    </source>
</reference>
<evidence type="ECO:0000313" key="1">
    <source>
        <dbReference type="EMBL" id="KJH39681.1"/>
    </source>
</evidence>
<organism evidence="1 2">
    <name type="scientific">Dictyocaulus viviparus</name>
    <name type="common">Bovine lungworm</name>
    <dbReference type="NCBI Taxonomy" id="29172"/>
    <lineage>
        <taxon>Eukaryota</taxon>
        <taxon>Metazoa</taxon>
        <taxon>Ecdysozoa</taxon>
        <taxon>Nematoda</taxon>
        <taxon>Chromadorea</taxon>
        <taxon>Rhabditida</taxon>
        <taxon>Rhabditina</taxon>
        <taxon>Rhabditomorpha</taxon>
        <taxon>Strongyloidea</taxon>
        <taxon>Metastrongylidae</taxon>
        <taxon>Dictyocaulus</taxon>
    </lineage>
</organism>
<dbReference type="OrthoDB" id="5915976at2759"/>
<accession>A0A0D8XB33</accession>
<gene>
    <name evidence="1" type="ORF">DICVIV_14437</name>
</gene>
<dbReference type="Proteomes" id="UP000053766">
    <property type="component" value="Unassembled WGS sequence"/>
</dbReference>
<dbReference type="STRING" id="29172.A0A0D8XB33"/>
<evidence type="ECO:0000313" key="2">
    <source>
        <dbReference type="Proteomes" id="UP000053766"/>
    </source>
</evidence>
<keyword evidence="2" id="KW-1185">Reference proteome</keyword>
<protein>
    <submittedName>
        <fullName evidence="1">Uncharacterized protein</fullName>
    </submittedName>
</protein>
<dbReference type="EMBL" id="KN721980">
    <property type="protein sequence ID" value="KJH39681.1"/>
    <property type="molecule type" value="Genomic_DNA"/>
</dbReference>
<proteinExistence type="predicted"/>
<name>A0A0D8XB33_DICVI</name>
<sequence length="119" mass="13482">MKLPISENNEQSCATNIANKCRNLLNPTLSHRLNNFPCDNDSSASEFLRCGHVILNRDTVGTNKFYLDEAEYPLEGTIEVYARSTTLPPAIEVDKRGFLVCYYVDILEFFDSLSLPLVF</sequence>